<accession>A0A1E5FMP3</accession>
<evidence type="ECO:0000313" key="3">
    <source>
        <dbReference type="Proteomes" id="UP000094802"/>
    </source>
</evidence>
<name>A0A1E5FMP3_VIBSP</name>
<feature type="transmembrane region" description="Helical" evidence="1">
    <location>
        <begin position="106"/>
        <end position="129"/>
    </location>
</feature>
<feature type="transmembrane region" description="Helical" evidence="1">
    <location>
        <begin position="12"/>
        <end position="34"/>
    </location>
</feature>
<dbReference type="OrthoDB" id="1082056at2"/>
<dbReference type="EMBL" id="AJZD02000215">
    <property type="protein sequence ID" value="OEF91518.1"/>
    <property type="molecule type" value="Genomic_DNA"/>
</dbReference>
<reference evidence="2 3" key="1">
    <citation type="journal article" date="2012" name="Science">
        <title>Ecological populations of bacteria act as socially cohesive units of antibiotic production and resistance.</title>
        <authorList>
            <person name="Cordero O.X."/>
            <person name="Wildschutte H."/>
            <person name="Kirkup B."/>
            <person name="Proehl S."/>
            <person name="Ngo L."/>
            <person name="Hussain F."/>
            <person name="Le Roux F."/>
            <person name="Mincer T."/>
            <person name="Polz M.F."/>
        </authorList>
    </citation>
    <scope>NUCLEOTIDE SEQUENCE [LARGE SCALE GENOMIC DNA]</scope>
    <source>
        <strain evidence="2 3">12E03</strain>
    </source>
</reference>
<evidence type="ECO:0000256" key="1">
    <source>
        <dbReference type="SAM" id="Phobius"/>
    </source>
</evidence>
<sequence length="593" mass="68641">MKRIFILPKSESFNKDIIAISVIWLVCAIFIFIYKWESISILNLNDNDDYMRFVQFQEWMRNGHWYLEPMSNFNADDGIIIHWSRFPDLMLSSVAFPLIFMVDDSLAYTISISIVPLLYLLFFALSCFYLCERFLGAKYRFISTMFAIFSPAIIHFLPGSIDHHNIQLILATLFLSVTPTSINNLRQSWRVYAQAVFVSLSLWTGMDNVLLFMIFLIIYTVYYCFVRDEWFSYVSKLYVTCSIFGACAVLLNRPYDEFFAFKYDEISFIIIILFFSGWVFVNAYNRLNDNRKNLTQRFLLFVFLGLLCLLPVVILYPSLTSALFIDYPPILKLYWLDQVAEAKSVATYIAMNGFFSVDNYLLLLVPAMLYPFFRNKNPHCAILYLIFMFNLALAMFWQIRVMRLCFVLAAPFQAYFVIKVSEYVSYSLLKVLIIFSGTPLVLAFVILVLSPAEEVTTKLDETDKLPVIFKVLKDNGINSHTILSGIETGAPVLAKTNNNIIAAPYHRNIVGNQFLIEVMLEEDMLLARNKIVDKKVDYILIGNDPHLTLLKDSGSEDSLVRRLHGDNIPAWLDVTYDGIEDGYRVFKVRSEHE</sequence>
<feature type="transmembrane region" description="Helical" evidence="1">
    <location>
        <begin position="299"/>
        <end position="325"/>
    </location>
</feature>
<organism evidence="2 3">
    <name type="scientific">Vibrio splendidus 12E03</name>
    <dbReference type="NCBI Taxonomy" id="1191305"/>
    <lineage>
        <taxon>Bacteria</taxon>
        <taxon>Pseudomonadati</taxon>
        <taxon>Pseudomonadota</taxon>
        <taxon>Gammaproteobacteria</taxon>
        <taxon>Vibrionales</taxon>
        <taxon>Vibrionaceae</taxon>
        <taxon>Vibrio</taxon>
    </lineage>
</organism>
<gene>
    <name evidence="2" type="ORF">A142_06785</name>
</gene>
<feature type="transmembrane region" description="Helical" evidence="1">
    <location>
        <begin position="209"/>
        <end position="225"/>
    </location>
</feature>
<keyword evidence="1" id="KW-1133">Transmembrane helix</keyword>
<evidence type="ECO:0008006" key="4">
    <source>
        <dbReference type="Google" id="ProtNLM"/>
    </source>
</evidence>
<keyword evidence="1" id="KW-0812">Transmembrane</keyword>
<comment type="caution">
    <text evidence="2">The sequence shown here is derived from an EMBL/GenBank/DDBJ whole genome shotgun (WGS) entry which is preliminary data.</text>
</comment>
<dbReference type="RefSeq" id="WP_019824865.1">
    <property type="nucleotide sequence ID" value="NZ_AJZD02000215.1"/>
</dbReference>
<feature type="transmembrane region" description="Helical" evidence="1">
    <location>
        <begin position="141"/>
        <end position="161"/>
    </location>
</feature>
<dbReference type="Proteomes" id="UP000094802">
    <property type="component" value="Unassembled WGS sequence"/>
</dbReference>
<protein>
    <recommendedName>
        <fullName evidence="4">Glycosyltransferase RgtA/B/C/D-like domain-containing protein</fullName>
    </recommendedName>
</protein>
<keyword evidence="1" id="KW-0472">Membrane</keyword>
<feature type="transmembrane region" description="Helical" evidence="1">
    <location>
        <begin position="345"/>
        <end position="369"/>
    </location>
</feature>
<feature type="transmembrane region" description="Helical" evidence="1">
    <location>
        <begin position="381"/>
        <end position="399"/>
    </location>
</feature>
<feature type="transmembrane region" description="Helical" evidence="1">
    <location>
        <begin position="267"/>
        <end position="287"/>
    </location>
</feature>
<feature type="transmembrane region" description="Helical" evidence="1">
    <location>
        <begin position="428"/>
        <end position="449"/>
    </location>
</feature>
<evidence type="ECO:0000313" key="2">
    <source>
        <dbReference type="EMBL" id="OEF91518.1"/>
    </source>
</evidence>
<dbReference type="AlphaFoldDB" id="A0A1E5FMP3"/>
<proteinExistence type="predicted"/>
<feature type="transmembrane region" description="Helical" evidence="1">
    <location>
        <begin position="237"/>
        <end position="255"/>
    </location>
</feature>